<proteinExistence type="predicted"/>
<organism evidence="2">
    <name type="scientific">uncultured bacterium</name>
    <name type="common">gcode 4</name>
    <dbReference type="NCBI Taxonomy" id="1234023"/>
    <lineage>
        <taxon>Bacteria</taxon>
        <taxon>environmental samples</taxon>
    </lineage>
</organism>
<name>K2G5Z4_9BACT</name>
<feature type="transmembrane region" description="Helical" evidence="1">
    <location>
        <begin position="394"/>
        <end position="409"/>
    </location>
</feature>
<keyword evidence="1" id="KW-0472">Membrane</keyword>
<feature type="transmembrane region" description="Helical" evidence="1">
    <location>
        <begin position="97"/>
        <end position="113"/>
    </location>
</feature>
<sequence>MSFEKLYKVLLVILPFHVILSVFFEYKVWLNGFWIYKEILVMLLAGMLLFEFKKLKKIPKLDILDYLILGYFWYMILITLVNFSWIKSFIYGGRYDFEFLLIFLITKHWGFLLKDKLSSYLKIFLISWWAAIITWMLVRFVFWESILVNFGFSPKISSWSFDQWVPIYHWIEWANVRRFQWIFDWPNQAAFFLTIYSGLLFHYLKNKKDMQFYLYSALLVIFGLVFLTYSRSSLLWIIAWLWLVLMLNMKTIFKKYKTQSVTALVLMIMLGGIFYMRYWWVMHNIVLRAGSSKWHSERMIIWFKQFIAHPLGQGLASSWPWYRLAHDTAGADEKNFIPESWYIQQLVEWWIIGFALFALIMALIAYQIYFLSLPFFFSFIAILFMNLLLHTFEASYISLQLFMLLWLFLRKKDNIK</sequence>
<feature type="transmembrane region" description="Helical" evidence="1">
    <location>
        <begin position="32"/>
        <end position="52"/>
    </location>
</feature>
<feature type="transmembrane region" description="Helical" evidence="1">
    <location>
        <begin position="212"/>
        <end position="229"/>
    </location>
</feature>
<feature type="transmembrane region" description="Helical" evidence="1">
    <location>
        <begin position="120"/>
        <end position="142"/>
    </location>
</feature>
<protein>
    <recommendedName>
        <fullName evidence="3">O-antigen polymerase</fullName>
    </recommendedName>
</protein>
<feature type="transmembrane region" description="Helical" evidence="1">
    <location>
        <begin position="7"/>
        <end position="26"/>
    </location>
</feature>
<keyword evidence="1" id="KW-0812">Transmembrane</keyword>
<feature type="transmembrane region" description="Helical" evidence="1">
    <location>
        <begin position="260"/>
        <end position="280"/>
    </location>
</feature>
<dbReference type="AlphaFoldDB" id="K2G5Z4"/>
<evidence type="ECO:0000256" key="1">
    <source>
        <dbReference type="SAM" id="Phobius"/>
    </source>
</evidence>
<evidence type="ECO:0008006" key="3">
    <source>
        <dbReference type="Google" id="ProtNLM"/>
    </source>
</evidence>
<accession>K2G5Z4</accession>
<comment type="caution">
    <text evidence="2">The sequence shown here is derived from an EMBL/GenBank/DDBJ whole genome shotgun (WGS) entry which is preliminary data.</text>
</comment>
<keyword evidence="1" id="KW-1133">Transmembrane helix</keyword>
<dbReference type="EMBL" id="AMFJ01000130">
    <property type="protein sequence ID" value="EKE29657.1"/>
    <property type="molecule type" value="Genomic_DNA"/>
</dbReference>
<evidence type="ECO:0000313" key="2">
    <source>
        <dbReference type="EMBL" id="EKE29657.1"/>
    </source>
</evidence>
<feature type="transmembrane region" description="Helical" evidence="1">
    <location>
        <begin position="64"/>
        <end position="85"/>
    </location>
</feature>
<gene>
    <name evidence="2" type="ORF">ACD_2C00130G0008</name>
</gene>
<feature type="transmembrane region" description="Helical" evidence="1">
    <location>
        <begin position="185"/>
        <end position="205"/>
    </location>
</feature>
<reference evidence="2" key="1">
    <citation type="journal article" date="2012" name="Science">
        <title>Fermentation, hydrogen, and sulfur metabolism in multiple uncultivated bacterial phyla.</title>
        <authorList>
            <person name="Wrighton K.C."/>
            <person name="Thomas B.C."/>
            <person name="Sharon I."/>
            <person name="Miller C.S."/>
            <person name="Castelle C.J."/>
            <person name="VerBerkmoes N.C."/>
            <person name="Wilkins M.J."/>
            <person name="Hettich R.L."/>
            <person name="Lipton M.S."/>
            <person name="Williams K.H."/>
            <person name="Long P.E."/>
            <person name="Banfield J.F."/>
        </authorList>
    </citation>
    <scope>NUCLEOTIDE SEQUENCE [LARGE SCALE GENOMIC DNA]</scope>
</reference>
<feature type="transmembrane region" description="Helical" evidence="1">
    <location>
        <begin position="341"/>
        <end position="361"/>
    </location>
</feature>